<dbReference type="AlphaFoldDB" id="A0A1M5QJ02"/>
<dbReference type="SMART" id="SM00471">
    <property type="entry name" value="HDc"/>
    <property type="match status" value="1"/>
</dbReference>
<dbReference type="NCBIfam" id="TIGR00277">
    <property type="entry name" value="HDIG"/>
    <property type="match status" value="1"/>
</dbReference>
<dbReference type="Gene3D" id="1.10.3210.10">
    <property type="entry name" value="Hypothetical protein af1432"/>
    <property type="match status" value="1"/>
</dbReference>
<accession>A0A1M5QJ02</accession>
<dbReference type="InterPro" id="IPR006675">
    <property type="entry name" value="HDIG_dom"/>
</dbReference>
<dbReference type="Pfam" id="PF01966">
    <property type="entry name" value="HD"/>
    <property type="match status" value="1"/>
</dbReference>
<protein>
    <submittedName>
        <fullName evidence="2">HD domain-containing protein</fullName>
    </submittedName>
</protein>
<dbReference type="OrthoDB" id="1669667at2"/>
<evidence type="ECO:0000313" key="3">
    <source>
        <dbReference type="Proteomes" id="UP000184447"/>
    </source>
</evidence>
<evidence type="ECO:0000259" key="1">
    <source>
        <dbReference type="PROSITE" id="PS51831"/>
    </source>
</evidence>
<sequence>MDRINKILRNEQFNMFINKNMIAEKDRVFCHHDLNHLLDVARIAYIMSLEENLDIAKDLIYATALLHDIGRWKEYESGEDHAVISSDLCEEILCKENFTKQEIKLIKNAIKNHRIRDNHESKLSKIIYESDKASRFCFDCKGKLLCKRFLKGEKFEFTY</sequence>
<dbReference type="CDD" id="cd00077">
    <property type="entry name" value="HDc"/>
    <property type="match status" value="1"/>
</dbReference>
<keyword evidence="3" id="KW-1185">Reference proteome</keyword>
<feature type="domain" description="HD" evidence="1">
    <location>
        <begin position="33"/>
        <end position="136"/>
    </location>
</feature>
<proteinExistence type="predicted"/>
<dbReference type="SUPFAM" id="SSF109604">
    <property type="entry name" value="HD-domain/PDEase-like"/>
    <property type="match status" value="1"/>
</dbReference>
<dbReference type="InterPro" id="IPR003607">
    <property type="entry name" value="HD/PDEase_dom"/>
</dbReference>
<dbReference type="EMBL" id="FQXM01000002">
    <property type="protein sequence ID" value="SHH13938.1"/>
    <property type="molecule type" value="Genomic_DNA"/>
</dbReference>
<gene>
    <name evidence="2" type="ORF">SAMN02745207_00122</name>
</gene>
<dbReference type="InterPro" id="IPR006674">
    <property type="entry name" value="HD_domain"/>
</dbReference>
<organism evidence="2 3">
    <name type="scientific">Clostridium grantii DSM 8605</name>
    <dbReference type="NCBI Taxonomy" id="1121316"/>
    <lineage>
        <taxon>Bacteria</taxon>
        <taxon>Bacillati</taxon>
        <taxon>Bacillota</taxon>
        <taxon>Clostridia</taxon>
        <taxon>Eubacteriales</taxon>
        <taxon>Clostridiaceae</taxon>
        <taxon>Clostridium</taxon>
    </lineage>
</organism>
<dbReference type="STRING" id="1121316.SAMN02745207_00122"/>
<evidence type="ECO:0000313" key="2">
    <source>
        <dbReference type="EMBL" id="SHH13938.1"/>
    </source>
</evidence>
<dbReference type="PROSITE" id="PS51831">
    <property type="entry name" value="HD"/>
    <property type="match status" value="1"/>
</dbReference>
<dbReference type="RefSeq" id="WP_073335924.1">
    <property type="nucleotide sequence ID" value="NZ_FQXM01000002.1"/>
</dbReference>
<name>A0A1M5QJ02_9CLOT</name>
<dbReference type="Proteomes" id="UP000184447">
    <property type="component" value="Unassembled WGS sequence"/>
</dbReference>
<reference evidence="2 3" key="1">
    <citation type="submission" date="2016-11" db="EMBL/GenBank/DDBJ databases">
        <authorList>
            <person name="Jaros S."/>
            <person name="Januszkiewicz K."/>
            <person name="Wedrychowicz H."/>
        </authorList>
    </citation>
    <scope>NUCLEOTIDE SEQUENCE [LARGE SCALE GENOMIC DNA]</scope>
    <source>
        <strain evidence="2 3">DSM 8605</strain>
    </source>
</reference>